<protein>
    <recommendedName>
        <fullName evidence="4">DoxX protein</fullName>
    </recommendedName>
</protein>
<sequence>MSVKIKSVAVIAARVVLGLIYFVFGLNFFLHFIPTPQAAMSAQAEAFTSGLFQSGFFFPFLKSVEVIFGALLLVGLFVPVSLVILMPVSINILLFHAALAPDNIIMSVVIIVVHLFLAWAYRDSYKSLFVAKAPATL</sequence>
<evidence type="ECO:0000313" key="2">
    <source>
        <dbReference type="EMBL" id="SKC53160.1"/>
    </source>
</evidence>
<evidence type="ECO:0000256" key="1">
    <source>
        <dbReference type="SAM" id="Phobius"/>
    </source>
</evidence>
<proteinExistence type="predicted"/>
<keyword evidence="1" id="KW-0812">Transmembrane</keyword>
<keyword evidence="3" id="KW-1185">Reference proteome</keyword>
<gene>
    <name evidence="2" type="ORF">SAMN05660236_1314</name>
</gene>
<feature type="transmembrane region" description="Helical" evidence="1">
    <location>
        <begin position="68"/>
        <end position="98"/>
    </location>
</feature>
<name>A0A1T5JP14_9BACT</name>
<dbReference type="AlphaFoldDB" id="A0A1T5JP14"/>
<dbReference type="OrthoDB" id="8161897at2"/>
<dbReference type="EMBL" id="FUZU01000001">
    <property type="protein sequence ID" value="SKC53160.1"/>
    <property type="molecule type" value="Genomic_DNA"/>
</dbReference>
<evidence type="ECO:0008006" key="4">
    <source>
        <dbReference type="Google" id="ProtNLM"/>
    </source>
</evidence>
<accession>A0A1T5JP14</accession>
<keyword evidence="1" id="KW-1133">Transmembrane helix</keyword>
<dbReference type="RefSeq" id="WP_079685863.1">
    <property type="nucleotide sequence ID" value="NZ_FUZU01000001.1"/>
</dbReference>
<reference evidence="2 3" key="1">
    <citation type="submission" date="2017-02" db="EMBL/GenBank/DDBJ databases">
        <authorList>
            <person name="Peterson S.W."/>
        </authorList>
    </citation>
    <scope>NUCLEOTIDE SEQUENCE [LARGE SCALE GENOMIC DNA]</scope>
    <source>
        <strain evidence="2 3">DSM 25262</strain>
    </source>
</reference>
<dbReference type="STRING" id="688867.SAMN05660236_1314"/>
<feature type="transmembrane region" description="Helical" evidence="1">
    <location>
        <begin position="104"/>
        <end position="121"/>
    </location>
</feature>
<keyword evidence="1" id="KW-0472">Membrane</keyword>
<organism evidence="2 3">
    <name type="scientific">Ohtaekwangia koreensis</name>
    <dbReference type="NCBI Taxonomy" id="688867"/>
    <lineage>
        <taxon>Bacteria</taxon>
        <taxon>Pseudomonadati</taxon>
        <taxon>Bacteroidota</taxon>
        <taxon>Cytophagia</taxon>
        <taxon>Cytophagales</taxon>
        <taxon>Fulvivirgaceae</taxon>
        <taxon>Ohtaekwangia</taxon>
    </lineage>
</organism>
<dbReference type="Proteomes" id="UP000190961">
    <property type="component" value="Unassembled WGS sequence"/>
</dbReference>
<feature type="transmembrane region" description="Helical" evidence="1">
    <location>
        <begin position="12"/>
        <end position="33"/>
    </location>
</feature>
<feature type="transmembrane region" description="Helical" evidence="1">
    <location>
        <begin position="39"/>
        <end position="61"/>
    </location>
</feature>
<evidence type="ECO:0000313" key="3">
    <source>
        <dbReference type="Proteomes" id="UP000190961"/>
    </source>
</evidence>